<feature type="signal peptide" evidence="2">
    <location>
        <begin position="1"/>
        <end position="22"/>
    </location>
</feature>
<evidence type="ECO:0000313" key="3">
    <source>
        <dbReference type="EMBL" id="MFB9107549.1"/>
    </source>
</evidence>
<keyword evidence="2" id="KW-0732">Signal</keyword>
<evidence type="ECO:0000256" key="2">
    <source>
        <dbReference type="SAM" id="SignalP"/>
    </source>
</evidence>
<feature type="region of interest" description="Disordered" evidence="1">
    <location>
        <begin position="298"/>
        <end position="346"/>
    </location>
</feature>
<organism evidence="3 4">
    <name type="scientific">Flavobacterium gyeonganense</name>
    <dbReference type="NCBI Taxonomy" id="1310418"/>
    <lineage>
        <taxon>Bacteria</taxon>
        <taxon>Pseudomonadati</taxon>
        <taxon>Bacteroidota</taxon>
        <taxon>Flavobacteriia</taxon>
        <taxon>Flavobacteriales</taxon>
        <taxon>Flavobacteriaceae</taxon>
        <taxon>Flavobacterium</taxon>
    </lineage>
</organism>
<comment type="caution">
    <text evidence="3">The sequence shown here is derived from an EMBL/GenBank/DDBJ whole genome shotgun (WGS) entry which is preliminary data.</text>
</comment>
<dbReference type="RefSeq" id="WP_278009237.1">
    <property type="nucleotide sequence ID" value="NZ_CP121112.1"/>
</dbReference>
<feature type="compositionally biased region" description="Basic residues" evidence="1">
    <location>
        <begin position="336"/>
        <end position="346"/>
    </location>
</feature>
<evidence type="ECO:0000256" key="1">
    <source>
        <dbReference type="SAM" id="MobiDB-lite"/>
    </source>
</evidence>
<keyword evidence="4" id="KW-1185">Reference proteome</keyword>
<reference evidence="3 4" key="1">
    <citation type="submission" date="2024-09" db="EMBL/GenBank/DDBJ databases">
        <authorList>
            <person name="Sun Q."/>
            <person name="Mori K."/>
        </authorList>
    </citation>
    <scope>NUCLEOTIDE SEQUENCE [LARGE SCALE GENOMIC DNA]</scope>
    <source>
        <strain evidence="3 4">CECT 8365</strain>
    </source>
</reference>
<feature type="chain" id="PRO_5046633356" evidence="2">
    <location>
        <begin position="23"/>
        <end position="346"/>
    </location>
</feature>
<evidence type="ECO:0000313" key="4">
    <source>
        <dbReference type="Proteomes" id="UP001589562"/>
    </source>
</evidence>
<sequence length="346" mass="39801">MLKIKNFLIACLFLLFPQYFFAQYTDVINSNRPGETMSAFSVGKSVIQAEAGFYGIYEKHDTQNYEASGFGTDFTLRWGLFLEELEFIADIQYQNEKFTTPATSFKKSNLRQTYLGAKYLIYDPYKNHKEDINIYSYSNKKFSWRQLIPAVSIFAGANIVLKDNPYAYNSNILNYYSTESGVSPKLMLATQHHFGAKWVLVSNLIADYIGTDNSGYGYIITLTRGFNKKWSGFVENQGYKSDLYSDAIFRGGAAYLLSRNVQIDASVSKNLKNTPSLLYGGIGFSIRYDDMHKEELTRVGKVKKPKNKDKKDKMSKEELEAQDKTDPKEDYQEKERKRKAKYEKKP</sequence>
<accession>A0ABV5H6P4</accession>
<feature type="compositionally biased region" description="Basic and acidic residues" evidence="1">
    <location>
        <begin position="309"/>
        <end position="335"/>
    </location>
</feature>
<gene>
    <name evidence="3" type="ORF">ACFFVK_03090</name>
</gene>
<proteinExistence type="predicted"/>
<protein>
    <submittedName>
        <fullName evidence="3">Transporter</fullName>
    </submittedName>
</protein>
<dbReference type="Pfam" id="PF13557">
    <property type="entry name" value="Phenol_MetA_deg"/>
    <property type="match status" value="1"/>
</dbReference>
<dbReference type="Proteomes" id="UP001589562">
    <property type="component" value="Unassembled WGS sequence"/>
</dbReference>
<name>A0ABV5H6P4_9FLAO</name>
<dbReference type="InterPro" id="IPR025737">
    <property type="entry name" value="FApF"/>
</dbReference>
<dbReference type="EMBL" id="JBHMFE010000008">
    <property type="protein sequence ID" value="MFB9107549.1"/>
    <property type="molecule type" value="Genomic_DNA"/>
</dbReference>